<dbReference type="GO" id="GO:0008360">
    <property type="term" value="P:regulation of cell shape"/>
    <property type="evidence" value="ECO:0007669"/>
    <property type="project" value="UniProtKB-KW"/>
</dbReference>
<dbReference type="KEGG" id="sdf:ACG33_11115"/>
<feature type="binding site" evidence="8">
    <location>
        <position position="208"/>
    </location>
    <ligand>
        <name>substrate</name>
    </ligand>
</feature>
<keyword evidence="5" id="KW-0573">Peptidoglycan synthesis</keyword>
<feature type="active site" evidence="7">
    <location>
        <position position="103"/>
    </location>
</feature>
<feature type="active site" description="Acyl-ester intermediate" evidence="7">
    <location>
        <position position="46"/>
    </location>
</feature>
<evidence type="ECO:0000256" key="6">
    <source>
        <dbReference type="ARBA" id="ARBA00023316"/>
    </source>
</evidence>
<dbReference type="PANTHER" id="PTHR21581">
    <property type="entry name" value="D-ALANYL-D-ALANINE CARBOXYPEPTIDASE"/>
    <property type="match status" value="1"/>
</dbReference>
<comment type="similarity">
    <text evidence="1 9">Belongs to the peptidase S11 family.</text>
</comment>
<dbReference type="GO" id="GO:0009002">
    <property type="term" value="F:serine-type D-Ala-D-Ala carboxypeptidase activity"/>
    <property type="evidence" value="ECO:0007669"/>
    <property type="project" value="InterPro"/>
</dbReference>
<dbReference type="InterPro" id="IPR018044">
    <property type="entry name" value="Peptidase_S11"/>
</dbReference>
<protein>
    <submittedName>
        <fullName evidence="11">D-alanyl-D-alanine endopeptidase (Penicillin-binding protein 7)</fullName>
        <ecNumber evidence="11">3.4.21.-</ecNumber>
    </submittedName>
</protein>
<dbReference type="GO" id="GO:0009252">
    <property type="term" value="P:peptidoglycan biosynthetic process"/>
    <property type="evidence" value="ECO:0007669"/>
    <property type="project" value="UniProtKB-KW"/>
</dbReference>
<keyword evidence="6" id="KW-0961">Cell wall biogenesis/degradation</keyword>
<evidence type="ECO:0000256" key="8">
    <source>
        <dbReference type="PIRSR" id="PIRSR618044-2"/>
    </source>
</evidence>
<proteinExistence type="inferred from homology"/>
<keyword evidence="3 11" id="KW-0378">Hydrolase</keyword>
<dbReference type="EC" id="3.4.21.-" evidence="11"/>
<evidence type="ECO:0000256" key="4">
    <source>
        <dbReference type="ARBA" id="ARBA00022960"/>
    </source>
</evidence>
<keyword evidence="2" id="KW-0732">Signal</keyword>
<evidence type="ECO:0000256" key="7">
    <source>
        <dbReference type="PIRSR" id="PIRSR618044-1"/>
    </source>
</evidence>
<dbReference type="InterPro" id="IPR001967">
    <property type="entry name" value="Peptidase_S11_N"/>
</dbReference>
<dbReference type="GO" id="GO:0071555">
    <property type="term" value="P:cell wall organization"/>
    <property type="evidence" value="ECO:0007669"/>
    <property type="project" value="UniProtKB-KW"/>
</dbReference>
<feature type="domain" description="Peptidase S11 D-alanyl-D-alanine carboxypeptidase A N-terminal" evidence="10">
    <location>
        <begin position="14"/>
        <end position="238"/>
    </location>
</feature>
<evidence type="ECO:0000256" key="1">
    <source>
        <dbReference type="ARBA" id="ARBA00007164"/>
    </source>
</evidence>
<dbReference type="PANTHER" id="PTHR21581:SF26">
    <property type="entry name" value="D-ALANYL-D-ALANINE ENDOPEPTIDASE"/>
    <property type="match status" value="1"/>
</dbReference>
<feature type="active site" description="Proton acceptor" evidence="7">
    <location>
        <position position="49"/>
    </location>
</feature>
<dbReference type="PRINTS" id="PR00725">
    <property type="entry name" value="DADACBPTASE1"/>
</dbReference>
<evidence type="ECO:0000256" key="2">
    <source>
        <dbReference type="ARBA" id="ARBA00022729"/>
    </source>
</evidence>
<accession>A0A127FDE0</accession>
<dbReference type="SUPFAM" id="SSF56601">
    <property type="entry name" value="beta-lactamase/transpeptidase-like"/>
    <property type="match status" value="1"/>
</dbReference>
<evidence type="ECO:0000313" key="11">
    <source>
        <dbReference type="EMBL" id="AMN47639.1"/>
    </source>
</evidence>
<dbReference type="OrthoDB" id="5688590at2"/>
<dbReference type="PATRIC" id="fig|465721.4.peg.2370"/>
<dbReference type="AlphaFoldDB" id="A0A127FDE0"/>
<name>A0A127FDE0_STEDE</name>
<keyword evidence="12" id="KW-1185">Reference proteome</keyword>
<sequence length="271" mass="29416">MSPAALAAGAQRPAPDVRSEAVLVIDAADDSVLLARNADIPVPIASITKLMTALVVLEAGLPRDEEIRITTEDRATNVGGPSRIVIGASLTRGELLHLALMSSENRAAHALGRSFPGGMPAILRSMNAKAATLGMTRTRFADTTGLSSSNVASPADLAKLVREAARHRLIREYSTDPDETVTVIRHQVECRNTNLLVRKPEWDIQIQKTGYTQAAGRCLVMQATIDDRPIVMVLLNSFGKYTRTADAIRIRRWMEERAHQSVQLASSHHAT</sequence>
<gene>
    <name evidence="11" type="ORF">ACG33_11115</name>
</gene>
<reference evidence="11 12" key="1">
    <citation type="submission" date="2015-06" db="EMBL/GenBank/DDBJ databases">
        <title>A Comprehensive Approach to Explore the Metabolic and Phylogenetic Diversity of Bacterial Steroid Degradation in the Environment: Testosterone as an Example.</title>
        <authorList>
            <person name="Yang F.-C."/>
            <person name="Chen Y.-L."/>
            <person name="Yu C.-P."/>
            <person name="Tang S.-L."/>
            <person name="Wang P.-H."/>
            <person name="Ismail W."/>
            <person name="Wang C.-H."/>
            <person name="Yang C.-Y."/>
            <person name="Chiang Y.-R."/>
        </authorList>
    </citation>
    <scope>NUCLEOTIDE SEQUENCE [LARGE SCALE GENOMIC DNA]</scope>
    <source>
        <strain evidence="11 12">DSM 18526</strain>
    </source>
</reference>
<evidence type="ECO:0000256" key="5">
    <source>
        <dbReference type="ARBA" id="ARBA00022984"/>
    </source>
</evidence>
<dbReference type="EMBL" id="CP011971">
    <property type="protein sequence ID" value="AMN47639.1"/>
    <property type="molecule type" value="Genomic_DNA"/>
</dbReference>
<evidence type="ECO:0000256" key="3">
    <source>
        <dbReference type="ARBA" id="ARBA00022801"/>
    </source>
</evidence>
<evidence type="ECO:0000259" key="10">
    <source>
        <dbReference type="Pfam" id="PF00768"/>
    </source>
</evidence>
<dbReference type="Gene3D" id="3.40.710.10">
    <property type="entry name" value="DD-peptidase/beta-lactamase superfamily"/>
    <property type="match status" value="1"/>
</dbReference>
<keyword evidence="4" id="KW-0133">Cell shape</keyword>
<organism evidence="11 12">
    <name type="scientific">Steroidobacter denitrificans</name>
    <dbReference type="NCBI Taxonomy" id="465721"/>
    <lineage>
        <taxon>Bacteria</taxon>
        <taxon>Pseudomonadati</taxon>
        <taxon>Pseudomonadota</taxon>
        <taxon>Gammaproteobacteria</taxon>
        <taxon>Steroidobacterales</taxon>
        <taxon>Steroidobacteraceae</taxon>
        <taxon>Steroidobacter</taxon>
    </lineage>
</organism>
<dbReference type="InterPro" id="IPR012338">
    <property type="entry name" value="Beta-lactam/transpept-like"/>
</dbReference>
<dbReference type="Proteomes" id="UP000070250">
    <property type="component" value="Chromosome"/>
</dbReference>
<evidence type="ECO:0000313" key="12">
    <source>
        <dbReference type="Proteomes" id="UP000070250"/>
    </source>
</evidence>
<dbReference type="GO" id="GO:0006508">
    <property type="term" value="P:proteolysis"/>
    <property type="evidence" value="ECO:0007669"/>
    <property type="project" value="InterPro"/>
</dbReference>
<dbReference type="Pfam" id="PF00768">
    <property type="entry name" value="Peptidase_S11"/>
    <property type="match status" value="1"/>
</dbReference>
<evidence type="ECO:0000256" key="9">
    <source>
        <dbReference type="RuleBase" id="RU004016"/>
    </source>
</evidence>